<evidence type="ECO:0000313" key="3">
    <source>
        <dbReference type="EMBL" id="VAX21337.1"/>
    </source>
</evidence>
<reference evidence="3" key="1">
    <citation type="submission" date="2018-06" db="EMBL/GenBank/DDBJ databases">
        <authorList>
            <person name="Zhirakovskaya E."/>
        </authorList>
    </citation>
    <scope>NUCLEOTIDE SEQUENCE</scope>
</reference>
<evidence type="ECO:0000256" key="1">
    <source>
        <dbReference type="SAM" id="MobiDB-lite"/>
    </source>
</evidence>
<proteinExistence type="predicted"/>
<keyword evidence="2" id="KW-1133">Transmembrane helix</keyword>
<keyword evidence="2" id="KW-0472">Membrane</keyword>
<protein>
    <submittedName>
        <fullName evidence="3">Uncharacterized protein</fullName>
    </submittedName>
</protein>
<gene>
    <name evidence="3" type="ORF">MNBD_NITROSPINAE02-159</name>
</gene>
<accession>A0A3B1CXI3</accession>
<evidence type="ECO:0000256" key="2">
    <source>
        <dbReference type="SAM" id="Phobius"/>
    </source>
</evidence>
<name>A0A3B1CXI3_9ZZZZ</name>
<organism evidence="3">
    <name type="scientific">hydrothermal vent metagenome</name>
    <dbReference type="NCBI Taxonomy" id="652676"/>
    <lineage>
        <taxon>unclassified sequences</taxon>
        <taxon>metagenomes</taxon>
        <taxon>ecological metagenomes</taxon>
    </lineage>
</organism>
<dbReference type="EMBL" id="UOGE01000065">
    <property type="protein sequence ID" value="VAX21337.1"/>
    <property type="molecule type" value="Genomic_DNA"/>
</dbReference>
<sequence>MIADAGVGHWNKTGSKTQNPSLTNFISFTLVYIVYMYISFIIVMHGVFMAVSRLSLSQKNDIYGPVYRTMERMIDYA</sequence>
<feature type="transmembrane region" description="Helical" evidence="2">
    <location>
        <begin position="25"/>
        <end position="51"/>
    </location>
</feature>
<feature type="region of interest" description="Disordered" evidence="1">
    <location>
        <begin position="1"/>
        <end position="20"/>
    </location>
</feature>
<keyword evidence="2" id="KW-0812">Transmembrane</keyword>
<dbReference type="AlphaFoldDB" id="A0A3B1CXI3"/>